<protein>
    <submittedName>
        <fullName evidence="5">G627 protein</fullName>
    </submittedName>
</protein>
<dbReference type="Proteomes" id="UP001497392">
    <property type="component" value="Unassembled WGS sequence"/>
</dbReference>
<dbReference type="SMART" id="SM00472">
    <property type="entry name" value="MIR"/>
    <property type="match status" value="3"/>
</dbReference>
<comment type="caution">
    <text evidence="5">The sequence shown here is derived from an EMBL/GenBank/DDBJ whole genome shotgun (WGS) entry which is preliminary data.</text>
</comment>
<dbReference type="PANTHER" id="PTHR46809:SF2">
    <property type="entry name" value="GH21273P"/>
    <property type="match status" value="1"/>
</dbReference>
<feature type="domain" description="MIR" evidence="4">
    <location>
        <begin position="23"/>
        <end position="77"/>
    </location>
</feature>
<organism evidence="5 6">
    <name type="scientific">Coccomyxa viridis</name>
    <dbReference type="NCBI Taxonomy" id="1274662"/>
    <lineage>
        <taxon>Eukaryota</taxon>
        <taxon>Viridiplantae</taxon>
        <taxon>Chlorophyta</taxon>
        <taxon>core chlorophytes</taxon>
        <taxon>Trebouxiophyceae</taxon>
        <taxon>Trebouxiophyceae incertae sedis</taxon>
        <taxon>Coccomyxaceae</taxon>
        <taxon>Coccomyxa</taxon>
    </lineage>
</organism>
<feature type="signal peptide" evidence="3">
    <location>
        <begin position="1"/>
        <end position="20"/>
    </location>
</feature>
<name>A0ABP1FG62_9CHLO</name>
<evidence type="ECO:0000256" key="3">
    <source>
        <dbReference type="SAM" id="SignalP"/>
    </source>
</evidence>
<evidence type="ECO:0000259" key="4">
    <source>
        <dbReference type="PROSITE" id="PS50919"/>
    </source>
</evidence>
<proteinExistence type="predicted"/>
<dbReference type="EMBL" id="CAXHTA020000001">
    <property type="protein sequence ID" value="CAL5218889.1"/>
    <property type="molecule type" value="Genomic_DNA"/>
</dbReference>
<keyword evidence="1 3" id="KW-0732">Signal</keyword>
<gene>
    <name evidence="5" type="primary">g627</name>
    <name evidence="5" type="ORF">VP750_LOCUS548</name>
</gene>
<dbReference type="Gene3D" id="2.80.10.50">
    <property type="match status" value="1"/>
</dbReference>
<evidence type="ECO:0000256" key="2">
    <source>
        <dbReference type="ARBA" id="ARBA00022737"/>
    </source>
</evidence>
<dbReference type="Pfam" id="PF02815">
    <property type="entry name" value="MIR"/>
    <property type="match status" value="1"/>
</dbReference>
<dbReference type="PROSITE" id="PS50919">
    <property type="entry name" value="MIR"/>
    <property type="match status" value="2"/>
</dbReference>
<dbReference type="SUPFAM" id="SSF82109">
    <property type="entry name" value="MIR domain"/>
    <property type="match status" value="1"/>
</dbReference>
<keyword evidence="6" id="KW-1185">Reference proteome</keyword>
<evidence type="ECO:0000256" key="1">
    <source>
        <dbReference type="ARBA" id="ARBA00022729"/>
    </source>
</evidence>
<evidence type="ECO:0000313" key="5">
    <source>
        <dbReference type="EMBL" id="CAL5218889.1"/>
    </source>
</evidence>
<reference evidence="5 6" key="1">
    <citation type="submission" date="2024-06" db="EMBL/GenBank/DDBJ databases">
        <authorList>
            <person name="Kraege A."/>
            <person name="Thomma B."/>
        </authorList>
    </citation>
    <scope>NUCLEOTIDE SEQUENCE [LARGE SCALE GENOMIC DNA]</scope>
</reference>
<dbReference type="PANTHER" id="PTHR46809">
    <property type="entry name" value="STROMAL CELL-DERIVED FACTOR 2-LIKE PROTEIN"/>
    <property type="match status" value="1"/>
</dbReference>
<feature type="domain" description="MIR" evidence="4">
    <location>
        <begin position="85"/>
        <end position="140"/>
    </location>
</feature>
<feature type="chain" id="PRO_5047082666" evidence="3">
    <location>
        <begin position="21"/>
        <end position="205"/>
    </location>
</feature>
<evidence type="ECO:0000313" key="6">
    <source>
        <dbReference type="Proteomes" id="UP001497392"/>
    </source>
</evidence>
<sequence length="205" mass="22267">MIRLIIFTCLASGLLASALADEEVPVTCGSVVKLKHATSEYDLHSHEISYGSGSGQQSVTGYKDTSDAASLWAVKGAKDGDCAQGTPIKSGTPIRLQHMNTRRWLHSHKFPSPLSGNQEVSAFGDDSVSDHLDVWEVSFTGGQWMRDQKVKLKHVETGAYLSSSPEKRYGRPISGQLEICGKTKAGKNEQWIATEGVFFPKAAEL</sequence>
<keyword evidence="2" id="KW-0677">Repeat</keyword>
<dbReference type="InterPro" id="IPR036300">
    <property type="entry name" value="MIR_dom_sf"/>
</dbReference>
<dbReference type="InterPro" id="IPR016093">
    <property type="entry name" value="MIR_motif"/>
</dbReference>
<accession>A0ABP1FG62</accession>